<keyword evidence="3 10" id="KW-0812">Transmembrane</keyword>
<sequence>MPHQLPEDARLIASVDEGSETDVEMGNANDHNESVSFLEAFKGEQAAYDKHQRDEKRVRNVRCKILSVSCALAPWALSLILFVALVSERLQNRHLCNGDLEDQYSLAQDHIEYRTELMYDGVDNRNPMSEYQGWPNDEKDKLWDQFDGAMVRINQQEAEKLPHLSQHVAIEEYKDEYVVGMTFTHTMHCLNSLRKKLYPGRYHGTSWLDEHGNITYDKWWHTDHCIEMIRRYITCHADTTAFTYDWIENTSILVHPGTMHTCKNFDRVVDWLKERRVNAPLRKHVEDGKIVDYDNGPKAPAWADVELTAPKNWAYKKEDLYDTGETAPNAVQRS</sequence>
<evidence type="ECO:0000256" key="8">
    <source>
        <dbReference type="ARBA" id="ARBA00023180"/>
    </source>
</evidence>
<evidence type="ECO:0000256" key="9">
    <source>
        <dbReference type="ARBA" id="ARBA00035112"/>
    </source>
</evidence>
<keyword evidence="4 10" id="KW-1133">Transmembrane helix</keyword>
<dbReference type="EMBL" id="JAPEVB010000005">
    <property type="protein sequence ID" value="KAJ4387655.1"/>
    <property type="molecule type" value="Genomic_DNA"/>
</dbReference>
<organism evidence="11 12">
    <name type="scientific">Gnomoniopsis smithogilvyi</name>
    <dbReference type="NCBI Taxonomy" id="1191159"/>
    <lineage>
        <taxon>Eukaryota</taxon>
        <taxon>Fungi</taxon>
        <taxon>Dikarya</taxon>
        <taxon>Ascomycota</taxon>
        <taxon>Pezizomycotina</taxon>
        <taxon>Sordariomycetes</taxon>
        <taxon>Sordariomycetidae</taxon>
        <taxon>Diaporthales</taxon>
        <taxon>Gnomoniaceae</taxon>
        <taxon>Gnomoniopsis</taxon>
    </lineage>
</organism>
<evidence type="ECO:0000313" key="12">
    <source>
        <dbReference type="Proteomes" id="UP001140453"/>
    </source>
</evidence>
<gene>
    <name evidence="11" type="ORF">N0V93_008252</name>
</gene>
<comment type="caution">
    <text evidence="11">The sequence shown here is derived from an EMBL/GenBank/DDBJ whole genome shotgun (WGS) entry which is preliminary data.</text>
</comment>
<dbReference type="PANTHER" id="PTHR33365">
    <property type="entry name" value="YALI0B05434P"/>
    <property type="match status" value="1"/>
</dbReference>
<dbReference type="AlphaFoldDB" id="A0A9W8YPP5"/>
<evidence type="ECO:0000256" key="5">
    <source>
        <dbReference type="ARBA" id="ARBA00023002"/>
    </source>
</evidence>
<dbReference type="GO" id="GO:0016020">
    <property type="term" value="C:membrane"/>
    <property type="evidence" value="ECO:0007669"/>
    <property type="project" value="UniProtKB-SubCell"/>
</dbReference>
<evidence type="ECO:0008006" key="13">
    <source>
        <dbReference type="Google" id="ProtNLM"/>
    </source>
</evidence>
<keyword evidence="8" id="KW-0325">Glycoprotein</keyword>
<proteinExistence type="inferred from homology"/>
<comment type="similarity">
    <text evidence="9">Belongs to the ustYa family.</text>
</comment>
<evidence type="ECO:0000313" key="11">
    <source>
        <dbReference type="EMBL" id="KAJ4387655.1"/>
    </source>
</evidence>
<comment type="subcellular location">
    <subcellularLocation>
        <location evidence="1">Membrane</location>
        <topology evidence="1">Single-pass membrane protein</topology>
    </subcellularLocation>
</comment>
<dbReference type="GO" id="GO:0016491">
    <property type="term" value="F:oxidoreductase activity"/>
    <property type="evidence" value="ECO:0007669"/>
    <property type="project" value="UniProtKB-KW"/>
</dbReference>
<evidence type="ECO:0000256" key="2">
    <source>
        <dbReference type="ARBA" id="ARBA00004685"/>
    </source>
</evidence>
<evidence type="ECO:0000256" key="7">
    <source>
        <dbReference type="ARBA" id="ARBA00023136"/>
    </source>
</evidence>
<evidence type="ECO:0000256" key="10">
    <source>
        <dbReference type="SAM" id="Phobius"/>
    </source>
</evidence>
<keyword evidence="7 10" id="KW-0472">Membrane</keyword>
<evidence type="ECO:0000256" key="3">
    <source>
        <dbReference type="ARBA" id="ARBA00022692"/>
    </source>
</evidence>
<evidence type="ECO:0000256" key="6">
    <source>
        <dbReference type="ARBA" id="ARBA00023026"/>
    </source>
</evidence>
<accession>A0A9W8YPP5</accession>
<keyword evidence="6" id="KW-0843">Virulence</keyword>
<dbReference type="Proteomes" id="UP001140453">
    <property type="component" value="Unassembled WGS sequence"/>
</dbReference>
<dbReference type="Pfam" id="PF11807">
    <property type="entry name" value="UstYa"/>
    <property type="match status" value="1"/>
</dbReference>
<evidence type="ECO:0000256" key="4">
    <source>
        <dbReference type="ARBA" id="ARBA00022989"/>
    </source>
</evidence>
<dbReference type="OrthoDB" id="3687641at2759"/>
<protein>
    <recommendedName>
        <fullName evidence="13">Tat pathway signal sequence</fullName>
    </recommendedName>
</protein>
<dbReference type="GO" id="GO:0043386">
    <property type="term" value="P:mycotoxin biosynthetic process"/>
    <property type="evidence" value="ECO:0007669"/>
    <property type="project" value="InterPro"/>
</dbReference>
<name>A0A9W8YPP5_9PEZI</name>
<keyword evidence="12" id="KW-1185">Reference proteome</keyword>
<feature type="transmembrane region" description="Helical" evidence="10">
    <location>
        <begin position="65"/>
        <end position="86"/>
    </location>
</feature>
<reference evidence="11" key="1">
    <citation type="submission" date="2022-10" db="EMBL/GenBank/DDBJ databases">
        <title>Tapping the CABI collections for fungal endophytes: first genome assemblies for Collariella, Neodidymelliopsis, Ascochyta clinopodiicola, Didymella pomorum, Didymosphaeria variabile, Neocosmospora piperis and Neocucurbitaria cava.</title>
        <authorList>
            <person name="Hill R."/>
        </authorList>
    </citation>
    <scope>NUCLEOTIDE SEQUENCE</scope>
    <source>
        <strain evidence="11">IMI 355082</strain>
    </source>
</reference>
<dbReference type="InterPro" id="IPR021765">
    <property type="entry name" value="UstYa-like"/>
</dbReference>
<keyword evidence="5" id="KW-0560">Oxidoreductase</keyword>
<dbReference type="PANTHER" id="PTHR33365:SF4">
    <property type="entry name" value="CYCLOCHLOROTINE BIOSYNTHESIS PROTEIN O"/>
    <property type="match status" value="1"/>
</dbReference>
<comment type="pathway">
    <text evidence="2">Mycotoxin biosynthesis.</text>
</comment>
<evidence type="ECO:0000256" key="1">
    <source>
        <dbReference type="ARBA" id="ARBA00004167"/>
    </source>
</evidence>